<dbReference type="AlphaFoldDB" id="A0A7S4SHL5"/>
<name>A0A7S4SHL5_9DINO</name>
<proteinExistence type="predicted"/>
<evidence type="ECO:0000256" key="1">
    <source>
        <dbReference type="SAM" id="MobiDB-lite"/>
    </source>
</evidence>
<feature type="region of interest" description="Disordered" evidence="1">
    <location>
        <begin position="200"/>
        <end position="219"/>
    </location>
</feature>
<evidence type="ECO:0000313" key="2">
    <source>
        <dbReference type="EMBL" id="CAE4645004.1"/>
    </source>
</evidence>
<reference evidence="2" key="1">
    <citation type="submission" date="2021-01" db="EMBL/GenBank/DDBJ databases">
        <authorList>
            <person name="Corre E."/>
            <person name="Pelletier E."/>
            <person name="Niang G."/>
            <person name="Scheremetjew M."/>
            <person name="Finn R."/>
            <person name="Kale V."/>
            <person name="Holt S."/>
            <person name="Cochrane G."/>
            <person name="Meng A."/>
            <person name="Brown T."/>
            <person name="Cohen L."/>
        </authorList>
    </citation>
    <scope>NUCLEOTIDE SEQUENCE</scope>
    <source>
        <strain evidence="2">CCMP3105</strain>
    </source>
</reference>
<organism evidence="2">
    <name type="scientific">Alexandrium monilatum</name>
    <dbReference type="NCBI Taxonomy" id="311494"/>
    <lineage>
        <taxon>Eukaryota</taxon>
        <taxon>Sar</taxon>
        <taxon>Alveolata</taxon>
        <taxon>Dinophyceae</taxon>
        <taxon>Gonyaulacales</taxon>
        <taxon>Pyrocystaceae</taxon>
        <taxon>Alexandrium</taxon>
    </lineage>
</organism>
<gene>
    <name evidence="2" type="ORF">AMON00008_LOCUS49913</name>
</gene>
<feature type="region of interest" description="Disordered" evidence="1">
    <location>
        <begin position="1"/>
        <end position="35"/>
    </location>
</feature>
<accession>A0A7S4SHL5</accession>
<dbReference type="EMBL" id="HBNR01070472">
    <property type="protein sequence ID" value="CAE4645004.1"/>
    <property type="molecule type" value="Transcribed_RNA"/>
</dbReference>
<protein>
    <submittedName>
        <fullName evidence="2">Uncharacterized protein</fullName>
    </submittedName>
</protein>
<sequence>MSGGEEVVEGTGTEVEEAAEGVGKGVEEEEVEYPEEWAEDEEDLGGFGNPLGFWEGDCFRLEQFTAEPSTWQEGDVEVAQTMGTLDLVYYLPEEDAHATPDFFAVEIAAFRTKVTHHTGSLGKNSRAELGPLTGSLLHAVRPRFSVWRLLRENGQTCIHLHLAKLDHRPWKSLWAAGYSGFTQGKRSRFAWQLHREQKPDPYEHKQPYTVPHETPPPRVETDYRLDPVALCVGMDDVEEFDDHVILRLHFDRRELDRLESFLPLEDVLTADVQERRLRVFLRVSGDEEGRQELDIFEGDLQGRCVPEMTAWQFVRAAKGNPNGKGEAFNPALEFALAKHPEDQEKRWGRLFSARTHAEELAAERAKSKDKTYRRCEAQLSARLEELLGPSAGRGAAPPVASEQTLSPARPPAARPASVAAAIAAAAEEAPREFLVDNSELQASTKGLGYRLSKHLHDKDGAELAEWGTLVLGIDQGDGWVKVGRRYLPTKLNGKNVITGDIIGLPRPDAPRYV</sequence>
<feature type="region of interest" description="Disordered" evidence="1">
    <location>
        <begin position="388"/>
        <end position="412"/>
    </location>
</feature>